<dbReference type="GO" id="GO:0006508">
    <property type="term" value="P:proteolysis"/>
    <property type="evidence" value="ECO:0007669"/>
    <property type="project" value="InterPro"/>
</dbReference>
<name>A0A975GRG7_9BACT</name>
<dbReference type="InterPro" id="IPR001375">
    <property type="entry name" value="Peptidase_S9_cat"/>
</dbReference>
<accession>A0A975GRG7</accession>
<proteinExistence type="predicted"/>
<dbReference type="Proteomes" id="UP000663722">
    <property type="component" value="Chromosome"/>
</dbReference>
<dbReference type="Gene3D" id="3.40.50.1820">
    <property type="entry name" value="alpha/beta hydrolase"/>
    <property type="match status" value="1"/>
</dbReference>
<evidence type="ECO:0000313" key="4">
    <source>
        <dbReference type="Proteomes" id="UP000663722"/>
    </source>
</evidence>
<dbReference type="PANTHER" id="PTHR22946">
    <property type="entry name" value="DIENELACTONE HYDROLASE DOMAIN-CONTAINING PROTEIN-RELATED"/>
    <property type="match status" value="1"/>
</dbReference>
<evidence type="ECO:0000256" key="1">
    <source>
        <dbReference type="ARBA" id="ARBA00022801"/>
    </source>
</evidence>
<sequence>MKYIAVIILTSLLSFYSYAGMLDDRAKFSAELIANSYKADGPVRKVNRKGVRTIKYTSGNNKLSAYLYIPPETDKKKLPAIVWAHGGFGGIGPSLFEEQSPSNDQSVMQFVDAGMVVMTPSWRGENDNPGKFELFYGEVNDLLSAAGYLKTIDIVDQSRIYLGGHSTGGTLALLVAVAPNNLRAIFSFGGAPDILSVVSNGEGYGNTPFNYKNKKESYLRSAINYVSDIKTKTFYFEGLSSYAGYALKMNELASNYGVPFKAYIFPNGDHFNILYPLKRLIVKKIEEDKGEKTNISFDFNN</sequence>
<dbReference type="GO" id="GO:0008236">
    <property type="term" value="F:serine-type peptidase activity"/>
    <property type="evidence" value="ECO:0007669"/>
    <property type="project" value="InterPro"/>
</dbReference>
<dbReference type="RefSeq" id="WP_207678895.1">
    <property type="nucleotide sequence ID" value="NZ_CP061800.1"/>
</dbReference>
<evidence type="ECO:0000313" key="3">
    <source>
        <dbReference type="EMBL" id="QTA90900.1"/>
    </source>
</evidence>
<dbReference type="SUPFAM" id="SSF53474">
    <property type="entry name" value="alpha/beta-Hydrolases"/>
    <property type="match status" value="1"/>
</dbReference>
<reference evidence="3" key="1">
    <citation type="journal article" date="2021" name="Microb. Physiol.">
        <title>Proteogenomic Insights into the Physiology of Marine, Sulfate-Reducing, Filamentous Desulfonema limicola and Desulfonema magnum.</title>
        <authorList>
            <person name="Schnaars V."/>
            <person name="Wohlbrand L."/>
            <person name="Scheve S."/>
            <person name="Hinrichs C."/>
            <person name="Reinhardt R."/>
            <person name="Rabus R."/>
        </authorList>
    </citation>
    <scope>NUCLEOTIDE SEQUENCE</scope>
    <source>
        <strain evidence="3">4be13</strain>
    </source>
</reference>
<organism evidence="3 4">
    <name type="scientific">Desulfonema magnum</name>
    <dbReference type="NCBI Taxonomy" id="45655"/>
    <lineage>
        <taxon>Bacteria</taxon>
        <taxon>Pseudomonadati</taxon>
        <taxon>Thermodesulfobacteriota</taxon>
        <taxon>Desulfobacteria</taxon>
        <taxon>Desulfobacterales</taxon>
        <taxon>Desulfococcaceae</taxon>
        <taxon>Desulfonema</taxon>
    </lineage>
</organism>
<dbReference type="GO" id="GO:0052689">
    <property type="term" value="F:carboxylic ester hydrolase activity"/>
    <property type="evidence" value="ECO:0007669"/>
    <property type="project" value="UniProtKB-ARBA"/>
</dbReference>
<dbReference type="InterPro" id="IPR050261">
    <property type="entry name" value="FrsA_esterase"/>
</dbReference>
<dbReference type="EMBL" id="CP061800">
    <property type="protein sequence ID" value="QTA90900.1"/>
    <property type="molecule type" value="Genomic_DNA"/>
</dbReference>
<feature type="domain" description="Peptidase S9 prolyl oligopeptidase catalytic" evidence="2">
    <location>
        <begin position="106"/>
        <end position="271"/>
    </location>
</feature>
<evidence type="ECO:0000259" key="2">
    <source>
        <dbReference type="Pfam" id="PF00326"/>
    </source>
</evidence>
<protein>
    <submittedName>
        <fullName evidence="3">Peptidase S9 family protein domain-containing protein</fullName>
    </submittedName>
</protein>
<dbReference type="AlphaFoldDB" id="A0A975GRG7"/>
<gene>
    <name evidence="3" type="ORF">dnm_069620</name>
</gene>
<dbReference type="PANTHER" id="PTHR22946:SF9">
    <property type="entry name" value="POLYKETIDE TRANSFERASE AF380"/>
    <property type="match status" value="1"/>
</dbReference>
<dbReference type="KEGG" id="dmm:dnm_069620"/>
<keyword evidence="4" id="KW-1185">Reference proteome</keyword>
<dbReference type="InterPro" id="IPR029058">
    <property type="entry name" value="AB_hydrolase_fold"/>
</dbReference>
<keyword evidence="1" id="KW-0378">Hydrolase</keyword>
<dbReference type="Pfam" id="PF00326">
    <property type="entry name" value="Peptidase_S9"/>
    <property type="match status" value="1"/>
</dbReference>